<evidence type="ECO:0000256" key="1">
    <source>
        <dbReference type="SAM" id="MobiDB-lite"/>
    </source>
</evidence>
<feature type="region of interest" description="Disordered" evidence="1">
    <location>
        <begin position="1"/>
        <end position="24"/>
    </location>
</feature>
<protein>
    <submittedName>
        <fullName evidence="3">Uncharacterized protein</fullName>
    </submittedName>
</protein>
<keyword evidence="2" id="KW-0812">Transmembrane</keyword>
<reference evidence="4" key="2">
    <citation type="journal article" date="2016" name="Sci. Rep.">
        <title>Dictyocaulus viviparus genome, variome and transcriptome elucidate lungworm biology and support future intervention.</title>
        <authorList>
            <person name="McNulty S.N."/>
            <person name="Strube C."/>
            <person name="Rosa B.A."/>
            <person name="Martin J.C."/>
            <person name="Tyagi R."/>
            <person name="Choi Y.J."/>
            <person name="Wang Q."/>
            <person name="Hallsworth Pepin K."/>
            <person name="Zhang X."/>
            <person name="Ozersky P."/>
            <person name="Wilson R.K."/>
            <person name="Sternberg P.W."/>
            <person name="Gasser R.B."/>
            <person name="Mitreva M."/>
        </authorList>
    </citation>
    <scope>NUCLEOTIDE SEQUENCE [LARGE SCALE GENOMIC DNA]</scope>
    <source>
        <strain evidence="4">HannoverDv2000</strain>
    </source>
</reference>
<reference evidence="3 4" key="1">
    <citation type="submission" date="2013-11" db="EMBL/GenBank/DDBJ databases">
        <title>Draft genome of the bovine lungworm Dictyocaulus viviparus.</title>
        <authorList>
            <person name="Mitreva M."/>
        </authorList>
    </citation>
    <scope>NUCLEOTIDE SEQUENCE [LARGE SCALE GENOMIC DNA]</scope>
    <source>
        <strain evidence="3 4">HannoverDv2000</strain>
    </source>
</reference>
<gene>
    <name evidence="3" type="ORF">DICVIV_09607</name>
</gene>
<keyword evidence="2" id="KW-1133">Transmembrane helix</keyword>
<proteinExistence type="predicted"/>
<dbReference type="EMBL" id="KN716479">
    <property type="protein sequence ID" value="KJH44367.1"/>
    <property type="molecule type" value="Genomic_DNA"/>
</dbReference>
<feature type="transmembrane region" description="Helical" evidence="2">
    <location>
        <begin position="78"/>
        <end position="98"/>
    </location>
</feature>
<organism evidence="3 4">
    <name type="scientific">Dictyocaulus viviparus</name>
    <name type="common">Bovine lungworm</name>
    <dbReference type="NCBI Taxonomy" id="29172"/>
    <lineage>
        <taxon>Eukaryota</taxon>
        <taxon>Metazoa</taxon>
        <taxon>Ecdysozoa</taxon>
        <taxon>Nematoda</taxon>
        <taxon>Chromadorea</taxon>
        <taxon>Rhabditida</taxon>
        <taxon>Rhabditina</taxon>
        <taxon>Rhabditomorpha</taxon>
        <taxon>Strongyloidea</taxon>
        <taxon>Metastrongylidae</taxon>
        <taxon>Dictyocaulus</taxon>
    </lineage>
</organism>
<name>A0A0D8XKQ9_DICVI</name>
<dbReference type="OrthoDB" id="5807048at2759"/>
<evidence type="ECO:0000313" key="3">
    <source>
        <dbReference type="EMBL" id="KJH44367.1"/>
    </source>
</evidence>
<accession>A0A0D8XKQ9</accession>
<evidence type="ECO:0000256" key="2">
    <source>
        <dbReference type="SAM" id="Phobius"/>
    </source>
</evidence>
<evidence type="ECO:0000313" key="4">
    <source>
        <dbReference type="Proteomes" id="UP000053766"/>
    </source>
</evidence>
<dbReference type="Proteomes" id="UP000053766">
    <property type="component" value="Unassembled WGS sequence"/>
</dbReference>
<keyword evidence="2" id="KW-0472">Membrane</keyword>
<feature type="compositionally biased region" description="Polar residues" evidence="1">
    <location>
        <begin position="1"/>
        <end position="15"/>
    </location>
</feature>
<keyword evidence="4" id="KW-1185">Reference proteome</keyword>
<dbReference type="AlphaFoldDB" id="A0A0D8XKQ9"/>
<sequence>MYSASLSHGNVTLPENHSHHKNPVDGKGIISNILGQRELSLRGKAEILSAAIEKKISLSNFSLSLNLRYFSILKLFEMLPILFRLLCLLAYILMVFCYERSRYEKSVIHTFDTMEMCMSRCRTMCSQHHSEDLMMPRWHCPAQINNHTNRFYKLNLAGMRVEFRTVDIIIQIRPHMDMIMVDS</sequence>